<name>A0AAN8WKG8_HALRR</name>
<dbReference type="Proteomes" id="UP001381693">
    <property type="component" value="Unassembled WGS sequence"/>
</dbReference>
<dbReference type="EMBL" id="JAXCGZ010017829">
    <property type="protein sequence ID" value="KAK7067696.1"/>
    <property type="molecule type" value="Genomic_DNA"/>
</dbReference>
<dbReference type="AlphaFoldDB" id="A0AAN8WKG8"/>
<proteinExistence type="predicted"/>
<organism evidence="2 3">
    <name type="scientific">Halocaridina rubra</name>
    <name type="common">Hawaiian red shrimp</name>
    <dbReference type="NCBI Taxonomy" id="373956"/>
    <lineage>
        <taxon>Eukaryota</taxon>
        <taxon>Metazoa</taxon>
        <taxon>Ecdysozoa</taxon>
        <taxon>Arthropoda</taxon>
        <taxon>Crustacea</taxon>
        <taxon>Multicrustacea</taxon>
        <taxon>Malacostraca</taxon>
        <taxon>Eumalacostraca</taxon>
        <taxon>Eucarida</taxon>
        <taxon>Decapoda</taxon>
        <taxon>Pleocyemata</taxon>
        <taxon>Caridea</taxon>
        <taxon>Atyoidea</taxon>
        <taxon>Atyidae</taxon>
        <taxon>Halocaridina</taxon>
    </lineage>
</organism>
<accession>A0AAN8WKG8</accession>
<evidence type="ECO:0000313" key="2">
    <source>
        <dbReference type="EMBL" id="KAK7067696.1"/>
    </source>
</evidence>
<sequence length="108" mass="12513">MAGLEGELMLSSDSEGEEQQPDHVEGLVEVKSKAEKKRRFMWIKRHEVKIKGKVEHKPQLIALMQGSVPENVFNPCLGYKYVSVYNEPPVLRYKCGRWGHMQCKCRHD</sequence>
<comment type="caution">
    <text evidence="2">The sequence shown here is derived from an EMBL/GenBank/DDBJ whole genome shotgun (WGS) entry which is preliminary data.</text>
</comment>
<gene>
    <name evidence="2" type="ORF">SK128_024210</name>
</gene>
<reference evidence="2 3" key="1">
    <citation type="submission" date="2023-11" db="EMBL/GenBank/DDBJ databases">
        <title>Halocaridina rubra genome assembly.</title>
        <authorList>
            <person name="Smith C."/>
        </authorList>
    </citation>
    <scope>NUCLEOTIDE SEQUENCE [LARGE SCALE GENOMIC DNA]</scope>
    <source>
        <strain evidence="2">EP-1</strain>
        <tissue evidence="2">Whole</tissue>
    </source>
</reference>
<evidence type="ECO:0000256" key="1">
    <source>
        <dbReference type="SAM" id="MobiDB-lite"/>
    </source>
</evidence>
<evidence type="ECO:0000313" key="3">
    <source>
        <dbReference type="Proteomes" id="UP001381693"/>
    </source>
</evidence>
<keyword evidence="3" id="KW-1185">Reference proteome</keyword>
<feature type="region of interest" description="Disordered" evidence="1">
    <location>
        <begin position="1"/>
        <end position="28"/>
    </location>
</feature>
<protein>
    <submittedName>
        <fullName evidence="2">Uncharacterized protein</fullName>
    </submittedName>
</protein>